<feature type="transmembrane region" description="Helical" evidence="1">
    <location>
        <begin position="86"/>
        <end position="107"/>
    </location>
</feature>
<evidence type="ECO:0008006" key="4">
    <source>
        <dbReference type="Google" id="ProtNLM"/>
    </source>
</evidence>
<evidence type="ECO:0000313" key="3">
    <source>
        <dbReference type="Proteomes" id="UP001480595"/>
    </source>
</evidence>
<dbReference type="RefSeq" id="XP_066713465.1">
    <property type="nucleotide sequence ID" value="XM_066859876.1"/>
</dbReference>
<dbReference type="GeneID" id="92092939"/>
<evidence type="ECO:0000256" key="1">
    <source>
        <dbReference type="SAM" id="Phobius"/>
    </source>
</evidence>
<proteinExistence type="predicted"/>
<keyword evidence="1" id="KW-0812">Transmembrane</keyword>
<keyword evidence="3" id="KW-1185">Reference proteome</keyword>
<dbReference type="Proteomes" id="UP001480595">
    <property type="component" value="Unassembled WGS sequence"/>
</dbReference>
<sequence length="126" mass="13739">MVNLLAAVLALRLLLRAIRMLLVREVGPEVQVVPLRDLLGLGLGLVVVVLDDSAHAKNRQQLLLLLLLLGLLLGLLLLLLSRNSLALRLLDMLALRLLDMLALLLLVRGRCQQGRGGCDEEEGENG</sequence>
<accession>A0ABR1UGJ6</accession>
<name>A0ABR1UGJ6_9PEZI</name>
<protein>
    <recommendedName>
        <fullName evidence="4">Secreted protein</fullName>
    </recommendedName>
</protein>
<reference evidence="2 3" key="1">
    <citation type="submission" date="2023-01" db="EMBL/GenBank/DDBJ databases">
        <title>Analysis of 21 Apiospora genomes using comparative genomics revels a genus with tremendous synthesis potential of carbohydrate active enzymes and secondary metabolites.</title>
        <authorList>
            <person name="Sorensen T."/>
        </authorList>
    </citation>
    <scope>NUCLEOTIDE SEQUENCE [LARGE SCALE GENOMIC DNA]</scope>
    <source>
        <strain evidence="2 3">CBS 135458</strain>
    </source>
</reference>
<evidence type="ECO:0000313" key="2">
    <source>
        <dbReference type="EMBL" id="KAK8058019.1"/>
    </source>
</evidence>
<organism evidence="2 3">
    <name type="scientific">Apiospora phragmitis</name>
    <dbReference type="NCBI Taxonomy" id="2905665"/>
    <lineage>
        <taxon>Eukaryota</taxon>
        <taxon>Fungi</taxon>
        <taxon>Dikarya</taxon>
        <taxon>Ascomycota</taxon>
        <taxon>Pezizomycotina</taxon>
        <taxon>Sordariomycetes</taxon>
        <taxon>Xylariomycetidae</taxon>
        <taxon>Amphisphaeriales</taxon>
        <taxon>Apiosporaceae</taxon>
        <taxon>Apiospora</taxon>
    </lineage>
</organism>
<feature type="transmembrane region" description="Helical" evidence="1">
    <location>
        <begin position="62"/>
        <end position="80"/>
    </location>
</feature>
<comment type="caution">
    <text evidence="2">The sequence shown here is derived from an EMBL/GenBank/DDBJ whole genome shotgun (WGS) entry which is preliminary data.</text>
</comment>
<dbReference type="EMBL" id="JAQQWL010000009">
    <property type="protein sequence ID" value="KAK8058019.1"/>
    <property type="molecule type" value="Genomic_DNA"/>
</dbReference>
<keyword evidence="1" id="KW-1133">Transmembrane helix</keyword>
<keyword evidence="1" id="KW-0472">Membrane</keyword>
<gene>
    <name evidence="2" type="ORF">PG994_008467</name>
</gene>